<feature type="region of interest" description="Disordered" evidence="1">
    <location>
        <begin position="1"/>
        <end position="24"/>
    </location>
</feature>
<accession>A0AAW0QNT4</accession>
<name>A0AAW0QNT4_9PEZI</name>
<organism evidence="2 3">
    <name type="scientific">Apiospora kogelbergensis</name>
    <dbReference type="NCBI Taxonomy" id="1337665"/>
    <lineage>
        <taxon>Eukaryota</taxon>
        <taxon>Fungi</taxon>
        <taxon>Dikarya</taxon>
        <taxon>Ascomycota</taxon>
        <taxon>Pezizomycotina</taxon>
        <taxon>Sordariomycetes</taxon>
        <taxon>Xylariomycetidae</taxon>
        <taxon>Amphisphaeriales</taxon>
        <taxon>Apiosporaceae</taxon>
        <taxon>Apiospora</taxon>
    </lineage>
</organism>
<protein>
    <submittedName>
        <fullName evidence="2">Uncharacterized protein</fullName>
    </submittedName>
</protein>
<reference evidence="2 3" key="1">
    <citation type="submission" date="2023-01" db="EMBL/GenBank/DDBJ databases">
        <title>Analysis of 21 Apiospora genomes using comparative genomics revels a genus with tremendous synthesis potential of carbohydrate active enzymes and secondary metabolites.</title>
        <authorList>
            <person name="Sorensen T."/>
        </authorList>
    </citation>
    <scope>NUCLEOTIDE SEQUENCE [LARGE SCALE GENOMIC DNA]</scope>
    <source>
        <strain evidence="2 3">CBS 117206</strain>
    </source>
</reference>
<feature type="region of interest" description="Disordered" evidence="1">
    <location>
        <begin position="260"/>
        <end position="286"/>
    </location>
</feature>
<sequence>MDRSTHCKDGEDFDNQHRGPKRRSAGTLGQAICAAEAVAANAAPGGPFNDLLLLNPSSLPFGFADLASATAKAAQVVIKAVEALSVLSALTPQLAEQVAVYIFALALDKVYEGLPLGEENRIHASMVTTMPQTATATTTTTSTSTRCPDPTKTPIMCGNDFQECPLQFPALPKKEPTCRAGKYQGCVCSSPAPESIYLVSPEAQAAMTYMSDLLRAPHAVCPMTTDTIITPIPATLFASEKHNVSNHFCEQWHPDTPLYMEVDSSGNNKNPEAHLQGRTPPPSAESYTDWDFGMTYTPTKKGKKCSLDCSGAFYHMSSACASNAGQHRSLPF</sequence>
<feature type="compositionally biased region" description="Basic and acidic residues" evidence="1">
    <location>
        <begin position="1"/>
        <end position="17"/>
    </location>
</feature>
<dbReference type="AlphaFoldDB" id="A0AAW0QNT4"/>
<gene>
    <name evidence="2" type="ORF">PG999_007815</name>
</gene>
<keyword evidence="3" id="KW-1185">Reference proteome</keyword>
<comment type="caution">
    <text evidence="2">The sequence shown here is derived from an EMBL/GenBank/DDBJ whole genome shotgun (WGS) entry which is preliminary data.</text>
</comment>
<evidence type="ECO:0000313" key="3">
    <source>
        <dbReference type="Proteomes" id="UP001392437"/>
    </source>
</evidence>
<evidence type="ECO:0000313" key="2">
    <source>
        <dbReference type="EMBL" id="KAK8109678.1"/>
    </source>
</evidence>
<evidence type="ECO:0000256" key="1">
    <source>
        <dbReference type="SAM" id="MobiDB-lite"/>
    </source>
</evidence>
<dbReference type="EMBL" id="JAQQWP010000007">
    <property type="protein sequence ID" value="KAK8109678.1"/>
    <property type="molecule type" value="Genomic_DNA"/>
</dbReference>
<dbReference type="Proteomes" id="UP001392437">
    <property type="component" value="Unassembled WGS sequence"/>
</dbReference>
<proteinExistence type="predicted"/>